<comment type="cofactor">
    <cofactor evidence="1">
        <name>a divalent metal cation</name>
        <dbReference type="ChEBI" id="CHEBI:60240"/>
    </cofactor>
</comment>
<comment type="caution">
    <text evidence="9">The sequence shown here is derived from an EMBL/GenBank/DDBJ whole genome shotgun (WGS) entry which is preliminary data.</text>
</comment>
<evidence type="ECO:0000256" key="6">
    <source>
        <dbReference type="ARBA" id="ARBA00022801"/>
    </source>
</evidence>
<evidence type="ECO:0000256" key="7">
    <source>
        <dbReference type="ARBA" id="ARBA00023242"/>
    </source>
</evidence>
<evidence type="ECO:0000256" key="1">
    <source>
        <dbReference type="ARBA" id="ARBA00001968"/>
    </source>
</evidence>
<evidence type="ECO:0000259" key="8">
    <source>
        <dbReference type="Pfam" id="PF13359"/>
    </source>
</evidence>
<dbReference type="GO" id="GO:0016787">
    <property type="term" value="F:hydrolase activity"/>
    <property type="evidence" value="ECO:0007669"/>
    <property type="project" value="UniProtKB-KW"/>
</dbReference>
<keyword evidence="7" id="KW-0539">Nucleus</keyword>
<keyword evidence="5" id="KW-0479">Metal-binding</keyword>
<evidence type="ECO:0000313" key="10">
    <source>
        <dbReference type="Proteomes" id="UP001157418"/>
    </source>
</evidence>
<protein>
    <recommendedName>
        <fullName evidence="8">DDE Tnp4 domain-containing protein</fullName>
    </recommendedName>
</protein>
<organism evidence="9 10">
    <name type="scientific">Lactuca virosa</name>
    <dbReference type="NCBI Taxonomy" id="75947"/>
    <lineage>
        <taxon>Eukaryota</taxon>
        <taxon>Viridiplantae</taxon>
        <taxon>Streptophyta</taxon>
        <taxon>Embryophyta</taxon>
        <taxon>Tracheophyta</taxon>
        <taxon>Spermatophyta</taxon>
        <taxon>Magnoliopsida</taxon>
        <taxon>eudicotyledons</taxon>
        <taxon>Gunneridae</taxon>
        <taxon>Pentapetalae</taxon>
        <taxon>asterids</taxon>
        <taxon>campanulids</taxon>
        <taxon>Asterales</taxon>
        <taxon>Asteraceae</taxon>
        <taxon>Cichorioideae</taxon>
        <taxon>Cichorieae</taxon>
        <taxon>Lactucinae</taxon>
        <taxon>Lactuca</taxon>
    </lineage>
</organism>
<dbReference type="EMBL" id="CAKMRJ010001112">
    <property type="protein sequence ID" value="CAH1422830.1"/>
    <property type="molecule type" value="Genomic_DNA"/>
</dbReference>
<comment type="similarity">
    <text evidence="3">Belongs to the HARBI1 family.</text>
</comment>
<accession>A0AAU9M7Y6</accession>
<keyword evidence="10" id="KW-1185">Reference proteome</keyword>
<proteinExistence type="inferred from homology"/>
<dbReference type="Proteomes" id="UP001157418">
    <property type="component" value="Unassembled WGS sequence"/>
</dbReference>
<dbReference type="InterPro" id="IPR027806">
    <property type="entry name" value="HARBI1_dom"/>
</dbReference>
<comment type="subcellular location">
    <subcellularLocation>
        <location evidence="2">Nucleus</location>
    </subcellularLocation>
</comment>
<dbReference type="PANTHER" id="PTHR22930:SF285">
    <property type="entry name" value="PROTEIN ALP1-LIKE"/>
    <property type="match status" value="1"/>
</dbReference>
<dbReference type="GO" id="GO:0046872">
    <property type="term" value="F:metal ion binding"/>
    <property type="evidence" value="ECO:0007669"/>
    <property type="project" value="UniProtKB-KW"/>
</dbReference>
<evidence type="ECO:0000256" key="4">
    <source>
        <dbReference type="ARBA" id="ARBA00022722"/>
    </source>
</evidence>
<gene>
    <name evidence="9" type="ORF">LVIROSA_LOCUS10138</name>
</gene>
<keyword evidence="6" id="KW-0378">Hydrolase</keyword>
<reference evidence="9 10" key="1">
    <citation type="submission" date="2022-01" db="EMBL/GenBank/DDBJ databases">
        <authorList>
            <person name="Xiong W."/>
            <person name="Schranz E."/>
        </authorList>
    </citation>
    <scope>NUCLEOTIDE SEQUENCE [LARGE SCALE GENOMIC DNA]</scope>
</reference>
<dbReference type="InterPro" id="IPR045249">
    <property type="entry name" value="HARBI1-like"/>
</dbReference>
<dbReference type="AlphaFoldDB" id="A0AAU9M7Y6"/>
<evidence type="ECO:0000256" key="5">
    <source>
        <dbReference type="ARBA" id="ARBA00022723"/>
    </source>
</evidence>
<name>A0AAU9M7Y6_9ASTR</name>
<evidence type="ECO:0000256" key="2">
    <source>
        <dbReference type="ARBA" id="ARBA00004123"/>
    </source>
</evidence>
<evidence type="ECO:0000313" key="9">
    <source>
        <dbReference type="EMBL" id="CAH1422830.1"/>
    </source>
</evidence>
<dbReference type="GO" id="GO:0004518">
    <property type="term" value="F:nuclease activity"/>
    <property type="evidence" value="ECO:0007669"/>
    <property type="project" value="UniProtKB-KW"/>
</dbReference>
<dbReference type="PANTHER" id="PTHR22930">
    <property type="match status" value="1"/>
</dbReference>
<dbReference type="Pfam" id="PF13359">
    <property type="entry name" value="DDE_Tnp_4"/>
    <property type="match status" value="1"/>
</dbReference>
<keyword evidence="4" id="KW-0540">Nuclease</keyword>
<dbReference type="GO" id="GO:0005634">
    <property type="term" value="C:nucleus"/>
    <property type="evidence" value="ECO:0007669"/>
    <property type="project" value="UniProtKB-SubCell"/>
</dbReference>
<evidence type="ECO:0000256" key="3">
    <source>
        <dbReference type="ARBA" id="ARBA00006958"/>
    </source>
</evidence>
<sequence length="207" mass="24474">MSYSSHSSSYSDDDDDELEDMMMIAFLIKNNKNFIDRTPCRTSMLSGKEYIREIIGYPNLKGFLAPYCGERYHRSDWQSGSGVRGKKELFNFVHSSVRNVIERAFGVLKKRFHILKYIPNYPLRRQMLIPHACCALHNYIRMEDRADTLFNTYGGENFQELIEGFNVVQEGFPLDMTYQDEMLQVRDSIANMLWERHTQRRRGRSHY</sequence>
<feature type="domain" description="DDE Tnp4" evidence="8">
    <location>
        <begin position="57"/>
        <end position="138"/>
    </location>
</feature>